<dbReference type="Proteomes" id="UP000704762">
    <property type="component" value="Unassembled WGS sequence"/>
</dbReference>
<keyword evidence="5" id="KW-1185">Reference proteome</keyword>
<dbReference type="EMBL" id="JAFBCF010000001">
    <property type="protein sequence ID" value="MBM7800599.1"/>
    <property type="molecule type" value="Genomic_DNA"/>
</dbReference>
<dbReference type="Pfam" id="PF13561">
    <property type="entry name" value="adh_short_C2"/>
    <property type="match status" value="1"/>
</dbReference>
<dbReference type="PRINTS" id="PR00080">
    <property type="entry name" value="SDRFAMILY"/>
</dbReference>
<dbReference type="Gene3D" id="3.40.50.720">
    <property type="entry name" value="NAD(P)-binding Rossmann-like Domain"/>
    <property type="match status" value="1"/>
</dbReference>
<dbReference type="PANTHER" id="PTHR42760:SF115">
    <property type="entry name" value="3-OXOACYL-[ACYL-CARRIER-PROTEIN] REDUCTASE FABG"/>
    <property type="match status" value="1"/>
</dbReference>
<dbReference type="InterPro" id="IPR020904">
    <property type="entry name" value="Sc_DH/Rdtase_CS"/>
</dbReference>
<protein>
    <submittedName>
        <fullName evidence="4">NAD(P)-dependent dehydrogenase (Short-subunit alcohol dehydrogenase family)</fullName>
    </submittedName>
</protein>
<reference evidence="4 5" key="1">
    <citation type="submission" date="2021-01" db="EMBL/GenBank/DDBJ databases">
        <title>Sequencing the genomes of 1000 actinobacteria strains.</title>
        <authorList>
            <person name="Klenk H.-P."/>
        </authorList>
    </citation>
    <scope>NUCLEOTIDE SEQUENCE [LARGE SCALE GENOMIC DNA]</scope>
    <source>
        <strain evidence="4 5">DSM 18662</strain>
    </source>
</reference>
<comment type="similarity">
    <text evidence="1">Belongs to the short-chain dehydrogenases/reductases (SDR) family.</text>
</comment>
<dbReference type="InterPro" id="IPR002347">
    <property type="entry name" value="SDR_fam"/>
</dbReference>
<dbReference type="SMART" id="SM00822">
    <property type="entry name" value="PKS_KR"/>
    <property type="match status" value="1"/>
</dbReference>
<evidence type="ECO:0000256" key="1">
    <source>
        <dbReference type="ARBA" id="ARBA00006484"/>
    </source>
</evidence>
<dbReference type="NCBIfam" id="NF005559">
    <property type="entry name" value="PRK07231.1"/>
    <property type="match status" value="1"/>
</dbReference>
<dbReference type="SUPFAM" id="SSF51735">
    <property type="entry name" value="NAD(P)-binding Rossmann-fold domains"/>
    <property type="match status" value="1"/>
</dbReference>
<organism evidence="4 5">
    <name type="scientific">Microlunatus panaciterrae</name>
    <dbReference type="NCBI Taxonomy" id="400768"/>
    <lineage>
        <taxon>Bacteria</taxon>
        <taxon>Bacillati</taxon>
        <taxon>Actinomycetota</taxon>
        <taxon>Actinomycetes</taxon>
        <taxon>Propionibacteriales</taxon>
        <taxon>Propionibacteriaceae</taxon>
        <taxon>Microlunatus</taxon>
    </lineage>
</organism>
<dbReference type="InterPro" id="IPR036291">
    <property type="entry name" value="NAD(P)-bd_dom_sf"/>
</dbReference>
<sequence length="255" mass="26955">MGVLDTFSLAGRVSVVTGANRGIGRALVVALAEAGSDVVLLVRDVANCAAVLAELEPLGVRTAVVTADVTDAREVQAAVDAAIAQLGRVDVLVNNAGACIHRPALEVTEDEWRTVMDVNVNGVWNCAQSFGRVMVAQGHGSIVNIGSMSANIVNRPQWQPAYNASKAAVHHLTRSLAAEWAPAGVRVNALAPGYIKTEMSPVDAPEFRRYWIEDAPMQRFGLPVELGPSVVFLASQASSFMTGEVMVVDGGYSLF</sequence>
<dbReference type="PROSITE" id="PS00061">
    <property type="entry name" value="ADH_SHORT"/>
    <property type="match status" value="1"/>
</dbReference>
<evidence type="ECO:0000256" key="2">
    <source>
        <dbReference type="ARBA" id="ARBA00023002"/>
    </source>
</evidence>
<name>A0ABS2RRN0_9ACTN</name>
<comment type="caution">
    <text evidence="4">The sequence shown here is derived from an EMBL/GenBank/DDBJ whole genome shotgun (WGS) entry which is preliminary data.</text>
</comment>
<keyword evidence="2" id="KW-0560">Oxidoreductase</keyword>
<gene>
    <name evidence="4" type="ORF">JOE57_003520</name>
</gene>
<proteinExistence type="inferred from homology"/>
<dbReference type="InterPro" id="IPR057326">
    <property type="entry name" value="KR_dom"/>
</dbReference>
<evidence type="ECO:0000313" key="5">
    <source>
        <dbReference type="Proteomes" id="UP000704762"/>
    </source>
</evidence>
<accession>A0ABS2RRN0</accession>
<dbReference type="PANTHER" id="PTHR42760">
    <property type="entry name" value="SHORT-CHAIN DEHYDROGENASES/REDUCTASES FAMILY MEMBER"/>
    <property type="match status" value="1"/>
</dbReference>
<dbReference type="PRINTS" id="PR00081">
    <property type="entry name" value="GDHRDH"/>
</dbReference>
<evidence type="ECO:0000313" key="4">
    <source>
        <dbReference type="EMBL" id="MBM7800599.1"/>
    </source>
</evidence>
<feature type="domain" description="Ketoreductase" evidence="3">
    <location>
        <begin position="12"/>
        <end position="193"/>
    </location>
</feature>
<dbReference type="RefSeq" id="WP_204919956.1">
    <property type="nucleotide sequence ID" value="NZ_BAAAQP010000003.1"/>
</dbReference>
<evidence type="ECO:0000259" key="3">
    <source>
        <dbReference type="SMART" id="SM00822"/>
    </source>
</evidence>